<proteinExistence type="predicted"/>
<dbReference type="CTD" id="11082"/>
<evidence type="ECO:0000256" key="5">
    <source>
        <dbReference type="ARBA" id="ARBA00022974"/>
    </source>
</evidence>
<dbReference type="RefSeq" id="XP_028388497.1">
    <property type="nucleotide sequence ID" value="XM_028532696.2"/>
</dbReference>
<dbReference type="EMBL" id="JABVXQ010000002">
    <property type="protein sequence ID" value="KAF6124175.1"/>
    <property type="molecule type" value="Genomic_DNA"/>
</dbReference>
<comment type="function">
    <text evidence="8">Involved in angiogenesis; promotes angiogenic sprouting. May have potent implications in lung endothelial cell-leukocyte interactions.</text>
</comment>
<reference evidence="13 15" key="1">
    <citation type="journal article" date="2020" name="Nature">
        <title>Six reference-quality genomes reveal evolution of bat adaptations.</title>
        <authorList>
            <person name="Jebb D."/>
            <person name="Huang Z."/>
            <person name="Pippel M."/>
            <person name="Hughes G.M."/>
            <person name="Lavrichenko K."/>
            <person name="Devanna P."/>
            <person name="Winkler S."/>
            <person name="Jermiin L.S."/>
            <person name="Skirmuntt E.C."/>
            <person name="Katzourakis A."/>
            <person name="Burkitt-Gray L."/>
            <person name="Ray D.A."/>
            <person name="Sullivan K.A.M."/>
            <person name="Roscito J.G."/>
            <person name="Kirilenko B.M."/>
            <person name="Davalos L.M."/>
            <person name="Corthals A.P."/>
            <person name="Power M.L."/>
            <person name="Jones G."/>
            <person name="Ransome R.D."/>
            <person name="Dechmann D.K.N."/>
            <person name="Locatelli A.G."/>
            <person name="Puechmaille S.J."/>
            <person name="Fedrigo O."/>
            <person name="Jarvis E.D."/>
            <person name="Hiller M."/>
            <person name="Vernes S.C."/>
            <person name="Myers E.W."/>
            <person name="Teeling E.C."/>
        </authorList>
    </citation>
    <scope>NUCLEOTIDE SEQUENCE [LARGE SCALE GENOMIC DNA]</scope>
    <source>
        <strain evidence="13">Bat1K_MPI-CBG_1</strain>
    </source>
</reference>
<dbReference type="PANTHER" id="PTHR15428">
    <property type="entry name" value="ENDOTHELIAL CELL-SPECIFIC MOLECULE 1 ESM-1"/>
    <property type="match status" value="1"/>
</dbReference>
<dbReference type="InterPro" id="IPR038850">
    <property type="entry name" value="ESM1"/>
</dbReference>
<dbReference type="Gene3D" id="4.10.40.20">
    <property type="match status" value="1"/>
</dbReference>
<feature type="domain" description="IGFBP N-terminal" evidence="12">
    <location>
        <begin position="34"/>
        <end position="112"/>
    </location>
</feature>
<dbReference type="SUPFAM" id="SSF57184">
    <property type="entry name" value="Growth factor receptor domain"/>
    <property type="match status" value="1"/>
</dbReference>
<evidence type="ECO:0000256" key="4">
    <source>
        <dbReference type="ARBA" id="ARBA00022729"/>
    </source>
</evidence>
<keyword evidence="14" id="KW-1185">Reference proteome</keyword>
<evidence type="ECO:0000259" key="12">
    <source>
        <dbReference type="PROSITE" id="PS51323"/>
    </source>
</evidence>
<evidence type="ECO:0000256" key="11">
    <source>
        <dbReference type="SAM" id="SignalP"/>
    </source>
</evidence>
<evidence type="ECO:0000313" key="15">
    <source>
        <dbReference type="Proteomes" id="UP000664940"/>
    </source>
</evidence>
<dbReference type="KEGG" id="pdic:114513360"/>
<keyword evidence="4 11" id="KW-0732">Signal</keyword>
<dbReference type="Proteomes" id="UP000504628">
    <property type="component" value="Chromosome 3"/>
</dbReference>
<sequence>MRTSPLLLLLLAALLAPAPAAPAPGAAASWSAKYAVDCPERCDRDACRSPQRCERTVLDDCGCCRVCAARRGATCYRTVSGMDGVKCGPGLQCQFYSEEDDFGDEYGVCKDCPYGTFGVECKETCSCPLGVCDRVTGKCLKFPFFQNAATKPSDSLVSHTKHDMASGDGNTVTQGEGKESTALTTEMRRLNPR</sequence>
<evidence type="ECO:0000256" key="1">
    <source>
        <dbReference type="ARBA" id="ARBA00004613"/>
    </source>
</evidence>
<gene>
    <name evidence="16" type="primary">ESM1</name>
    <name evidence="13" type="ORF">HJG60_004599</name>
</gene>
<evidence type="ECO:0000256" key="2">
    <source>
        <dbReference type="ARBA" id="ARBA00022525"/>
    </source>
</evidence>
<dbReference type="PANTHER" id="PTHR15428:SF0">
    <property type="entry name" value="ENDOTHELIAL CELL-SPECIFIC MOLECULE 1"/>
    <property type="match status" value="1"/>
</dbReference>
<evidence type="ECO:0000256" key="6">
    <source>
        <dbReference type="ARBA" id="ARBA00023157"/>
    </source>
</evidence>
<keyword evidence="6" id="KW-1015">Disulfide bond</keyword>
<dbReference type="Proteomes" id="UP000664940">
    <property type="component" value="Unassembled WGS sequence"/>
</dbReference>
<dbReference type="GO" id="GO:0005171">
    <property type="term" value="F:hepatocyte growth factor receptor binding"/>
    <property type="evidence" value="ECO:0007669"/>
    <property type="project" value="TreeGrafter"/>
</dbReference>
<evidence type="ECO:0000313" key="16">
    <source>
        <dbReference type="RefSeq" id="XP_028388497.1"/>
    </source>
</evidence>
<dbReference type="GO" id="GO:0001525">
    <property type="term" value="P:angiogenesis"/>
    <property type="evidence" value="ECO:0007669"/>
    <property type="project" value="UniProtKB-KW"/>
</dbReference>
<protein>
    <recommendedName>
        <fullName evidence="9">Endothelial cell-specific molecule 1</fullName>
    </recommendedName>
</protein>
<dbReference type="InterPro" id="IPR000867">
    <property type="entry name" value="IGFBP-like"/>
</dbReference>
<dbReference type="FunFam" id="4.10.40.20:FF:000002">
    <property type="entry name" value="Endothelial cell-specific molecule 1"/>
    <property type="match status" value="1"/>
</dbReference>
<name>A0A6J2N7G7_9CHIR</name>
<feature type="region of interest" description="Disordered" evidence="10">
    <location>
        <begin position="154"/>
        <end position="193"/>
    </location>
</feature>
<dbReference type="OrthoDB" id="9868586at2759"/>
<dbReference type="GO" id="GO:0005178">
    <property type="term" value="F:integrin binding"/>
    <property type="evidence" value="ECO:0007669"/>
    <property type="project" value="TreeGrafter"/>
</dbReference>
<comment type="subcellular location">
    <subcellularLocation>
        <location evidence="1">Secreted</location>
    </subcellularLocation>
</comment>
<feature type="chain" id="PRO_5044642132" description="Endothelial cell-specific molecule 1" evidence="11">
    <location>
        <begin position="21"/>
        <end position="193"/>
    </location>
</feature>
<dbReference type="GeneID" id="114513360"/>
<accession>A0A6J2N7G7</accession>
<evidence type="ECO:0000256" key="7">
    <source>
        <dbReference type="ARBA" id="ARBA00023180"/>
    </source>
</evidence>
<keyword evidence="7" id="KW-0325">Glycoprotein</keyword>
<organism evidence="14 16">
    <name type="scientific">Phyllostomus discolor</name>
    <name type="common">pale spear-nosed bat</name>
    <dbReference type="NCBI Taxonomy" id="89673"/>
    <lineage>
        <taxon>Eukaryota</taxon>
        <taxon>Metazoa</taxon>
        <taxon>Chordata</taxon>
        <taxon>Craniata</taxon>
        <taxon>Vertebrata</taxon>
        <taxon>Euteleostomi</taxon>
        <taxon>Mammalia</taxon>
        <taxon>Eutheria</taxon>
        <taxon>Laurasiatheria</taxon>
        <taxon>Chiroptera</taxon>
        <taxon>Yangochiroptera</taxon>
        <taxon>Phyllostomidae</taxon>
        <taxon>Phyllostominae</taxon>
        <taxon>Phyllostomus</taxon>
    </lineage>
</organism>
<dbReference type="Pfam" id="PF00219">
    <property type="entry name" value="IGFBP"/>
    <property type="match status" value="1"/>
</dbReference>
<keyword evidence="2" id="KW-0964">Secreted</keyword>
<keyword evidence="5" id="KW-0654">Proteoglycan</keyword>
<feature type="signal peptide" evidence="11">
    <location>
        <begin position="1"/>
        <end position="20"/>
    </location>
</feature>
<evidence type="ECO:0000313" key="14">
    <source>
        <dbReference type="Proteomes" id="UP000504628"/>
    </source>
</evidence>
<evidence type="ECO:0000256" key="3">
    <source>
        <dbReference type="ARBA" id="ARBA00022657"/>
    </source>
</evidence>
<evidence type="ECO:0000256" key="8">
    <source>
        <dbReference type="ARBA" id="ARBA00053112"/>
    </source>
</evidence>
<dbReference type="GO" id="GO:1902204">
    <property type="term" value="P:positive regulation of hepatocyte growth factor receptor signaling pathway"/>
    <property type="evidence" value="ECO:0007669"/>
    <property type="project" value="TreeGrafter"/>
</dbReference>
<reference evidence="16" key="2">
    <citation type="submission" date="2025-04" db="UniProtKB">
        <authorList>
            <consortium name="RefSeq"/>
        </authorList>
    </citation>
    <scope>IDENTIFICATION</scope>
    <source>
        <tissue evidence="16">Muscle</tissue>
    </source>
</reference>
<dbReference type="SMART" id="SM00121">
    <property type="entry name" value="IB"/>
    <property type="match status" value="1"/>
</dbReference>
<dbReference type="PROSITE" id="PS51323">
    <property type="entry name" value="IGFBP_N_2"/>
    <property type="match status" value="1"/>
</dbReference>
<evidence type="ECO:0000313" key="13">
    <source>
        <dbReference type="EMBL" id="KAF6124175.1"/>
    </source>
</evidence>
<evidence type="ECO:0000256" key="10">
    <source>
        <dbReference type="SAM" id="MobiDB-lite"/>
    </source>
</evidence>
<dbReference type="GO" id="GO:0005576">
    <property type="term" value="C:extracellular region"/>
    <property type="evidence" value="ECO:0007669"/>
    <property type="project" value="UniProtKB-SubCell"/>
</dbReference>
<dbReference type="AlphaFoldDB" id="A0A6J2N7G7"/>
<evidence type="ECO:0000256" key="9">
    <source>
        <dbReference type="ARBA" id="ARBA00067767"/>
    </source>
</evidence>
<keyword evidence="3" id="KW-0037">Angiogenesis</keyword>
<dbReference type="InterPro" id="IPR009030">
    <property type="entry name" value="Growth_fac_rcpt_cys_sf"/>
</dbReference>